<dbReference type="Pfam" id="PF13377">
    <property type="entry name" value="Peripla_BP_3"/>
    <property type="match status" value="1"/>
</dbReference>
<gene>
    <name evidence="5" type="ORF">F7O44_07535</name>
</gene>
<reference evidence="5 6" key="1">
    <citation type="submission" date="2019-11" db="EMBL/GenBank/DDBJ databases">
        <authorList>
            <person name="Li X.-J."/>
            <person name="Feng X.-M."/>
        </authorList>
    </citation>
    <scope>NUCLEOTIDE SEQUENCE [LARGE SCALE GENOMIC DNA]</scope>
    <source>
        <strain evidence="5 6">XMNu-373</strain>
    </source>
</reference>
<keyword evidence="1" id="KW-0805">Transcription regulation</keyword>
<dbReference type="RefSeq" id="WP_162449617.1">
    <property type="nucleotide sequence ID" value="NZ_WLZY01000002.1"/>
</dbReference>
<keyword evidence="6" id="KW-1185">Reference proteome</keyword>
<evidence type="ECO:0000256" key="2">
    <source>
        <dbReference type="ARBA" id="ARBA00023125"/>
    </source>
</evidence>
<dbReference type="Gene3D" id="1.10.260.40">
    <property type="entry name" value="lambda repressor-like DNA-binding domains"/>
    <property type="match status" value="1"/>
</dbReference>
<keyword evidence="2 5" id="KW-0238">DNA-binding</keyword>
<evidence type="ECO:0000256" key="1">
    <source>
        <dbReference type="ARBA" id="ARBA00023015"/>
    </source>
</evidence>
<dbReference type="Proteomes" id="UP000460435">
    <property type="component" value="Unassembled WGS sequence"/>
</dbReference>
<feature type="domain" description="HTH lacI-type" evidence="4">
    <location>
        <begin position="9"/>
        <end position="64"/>
    </location>
</feature>
<dbReference type="CDD" id="cd01392">
    <property type="entry name" value="HTH_LacI"/>
    <property type="match status" value="1"/>
</dbReference>
<evidence type="ECO:0000313" key="6">
    <source>
        <dbReference type="Proteomes" id="UP000460435"/>
    </source>
</evidence>
<dbReference type="PRINTS" id="PR00036">
    <property type="entry name" value="HTHLACI"/>
</dbReference>
<evidence type="ECO:0000313" key="5">
    <source>
        <dbReference type="EMBL" id="NDL56921.1"/>
    </source>
</evidence>
<dbReference type="PANTHER" id="PTHR30146">
    <property type="entry name" value="LACI-RELATED TRANSCRIPTIONAL REPRESSOR"/>
    <property type="match status" value="1"/>
</dbReference>
<name>A0A7K3M0U6_9ACTN</name>
<dbReference type="PANTHER" id="PTHR30146:SF153">
    <property type="entry name" value="LACTOSE OPERON REPRESSOR"/>
    <property type="match status" value="1"/>
</dbReference>
<evidence type="ECO:0000256" key="3">
    <source>
        <dbReference type="ARBA" id="ARBA00023163"/>
    </source>
</evidence>
<dbReference type="InterPro" id="IPR046335">
    <property type="entry name" value="LacI/GalR-like_sensor"/>
</dbReference>
<dbReference type="GO" id="GO:0000976">
    <property type="term" value="F:transcription cis-regulatory region binding"/>
    <property type="evidence" value="ECO:0007669"/>
    <property type="project" value="TreeGrafter"/>
</dbReference>
<dbReference type="Pfam" id="PF00356">
    <property type="entry name" value="LacI"/>
    <property type="match status" value="1"/>
</dbReference>
<dbReference type="InterPro" id="IPR010982">
    <property type="entry name" value="Lambda_DNA-bd_dom_sf"/>
</dbReference>
<dbReference type="InterPro" id="IPR028082">
    <property type="entry name" value="Peripla_BP_I"/>
</dbReference>
<dbReference type="InterPro" id="IPR000843">
    <property type="entry name" value="HTH_LacI"/>
</dbReference>
<dbReference type="PROSITE" id="PS50932">
    <property type="entry name" value="HTH_LACI_2"/>
    <property type="match status" value="1"/>
</dbReference>
<dbReference type="CDD" id="cd06267">
    <property type="entry name" value="PBP1_LacI_sugar_binding-like"/>
    <property type="match status" value="1"/>
</dbReference>
<dbReference type="SUPFAM" id="SSF47413">
    <property type="entry name" value="lambda repressor-like DNA-binding domains"/>
    <property type="match status" value="1"/>
</dbReference>
<dbReference type="SMART" id="SM00354">
    <property type="entry name" value="HTH_LACI"/>
    <property type="match status" value="1"/>
</dbReference>
<evidence type="ECO:0000259" key="4">
    <source>
        <dbReference type="PROSITE" id="PS50932"/>
    </source>
</evidence>
<proteinExistence type="predicted"/>
<dbReference type="AlphaFoldDB" id="A0A7K3M0U6"/>
<dbReference type="GO" id="GO:0003700">
    <property type="term" value="F:DNA-binding transcription factor activity"/>
    <property type="evidence" value="ECO:0007669"/>
    <property type="project" value="TreeGrafter"/>
</dbReference>
<keyword evidence="3" id="KW-0804">Transcription</keyword>
<accession>A0A7K3M0U6</accession>
<sequence length="350" mass="37108">MATQGNSAATLTDVAREAGVSLATASRAINGSTRQVGEDLRERVLEAARKLNYAANTQAQAVAKGRTNIAGLLVHDISDPYFSSIATGVIRSAESHQMLVTLANTGRRPDREVEHLSALRGQHSRVVIVVGSRMADSPYAKALDREVTAFEQTGGRVVMISQDVLPVDTVRLENRAGAHDLAAELVQLGYRHFAILAGPDPLLTARDRVEGFRAGLADESIEIDPANIVHGGFTRDGGYDAMAELLDRGTTIDCVFAANDVMAVGAMTACRERGIDLPGEIGMAGFDDISTLRDVSPALTTVRLPLEKAGSVALELALDAAPGEPPRVRSIAGEVVIRQSTPPRERVDGG</sequence>
<dbReference type="SUPFAM" id="SSF53822">
    <property type="entry name" value="Periplasmic binding protein-like I"/>
    <property type="match status" value="1"/>
</dbReference>
<protein>
    <submittedName>
        <fullName evidence="5">LacI family DNA-binding transcriptional regulator</fullName>
    </submittedName>
</protein>
<comment type="caution">
    <text evidence="5">The sequence shown here is derived from an EMBL/GenBank/DDBJ whole genome shotgun (WGS) entry which is preliminary data.</text>
</comment>
<dbReference type="PROSITE" id="PS00356">
    <property type="entry name" value="HTH_LACI_1"/>
    <property type="match status" value="1"/>
</dbReference>
<dbReference type="Gene3D" id="3.40.50.2300">
    <property type="match status" value="2"/>
</dbReference>
<dbReference type="EMBL" id="WLZY01000002">
    <property type="protein sequence ID" value="NDL56921.1"/>
    <property type="molecule type" value="Genomic_DNA"/>
</dbReference>
<organism evidence="5 6">
    <name type="scientific">Phytoactinopolyspora mesophila</name>
    <dbReference type="NCBI Taxonomy" id="2650750"/>
    <lineage>
        <taxon>Bacteria</taxon>
        <taxon>Bacillati</taxon>
        <taxon>Actinomycetota</taxon>
        <taxon>Actinomycetes</taxon>
        <taxon>Jiangellales</taxon>
        <taxon>Jiangellaceae</taxon>
        <taxon>Phytoactinopolyspora</taxon>
    </lineage>
</organism>